<dbReference type="GO" id="GO:0004518">
    <property type="term" value="F:nuclease activity"/>
    <property type="evidence" value="ECO:0007669"/>
    <property type="project" value="UniProtKB-KW"/>
</dbReference>
<dbReference type="InterPro" id="IPR045249">
    <property type="entry name" value="HARBI1-like"/>
</dbReference>
<proteinExistence type="inferred from homology"/>
<dbReference type="InterPro" id="IPR027806">
    <property type="entry name" value="HARBI1_dom"/>
</dbReference>
<dbReference type="Proteomes" id="UP001341281">
    <property type="component" value="Chromosome 10"/>
</dbReference>
<comment type="subcellular location">
    <subcellularLocation>
        <location evidence="2">Nucleus</location>
    </subcellularLocation>
</comment>
<organism evidence="10 11">
    <name type="scientific">Paspalum notatum var. saurae</name>
    <dbReference type="NCBI Taxonomy" id="547442"/>
    <lineage>
        <taxon>Eukaryota</taxon>
        <taxon>Viridiplantae</taxon>
        <taxon>Streptophyta</taxon>
        <taxon>Embryophyta</taxon>
        <taxon>Tracheophyta</taxon>
        <taxon>Spermatophyta</taxon>
        <taxon>Magnoliopsida</taxon>
        <taxon>Liliopsida</taxon>
        <taxon>Poales</taxon>
        <taxon>Poaceae</taxon>
        <taxon>PACMAD clade</taxon>
        <taxon>Panicoideae</taxon>
        <taxon>Andropogonodae</taxon>
        <taxon>Paspaleae</taxon>
        <taxon>Paspalinae</taxon>
        <taxon>Paspalum</taxon>
    </lineage>
</organism>
<keyword evidence="6" id="KW-0378">Hydrolase</keyword>
<dbReference type="GO" id="GO:0005634">
    <property type="term" value="C:nucleus"/>
    <property type="evidence" value="ECO:0007669"/>
    <property type="project" value="UniProtKB-SubCell"/>
</dbReference>
<dbReference type="AlphaFoldDB" id="A0AAQ3UXJ6"/>
<dbReference type="Pfam" id="PF26138">
    <property type="entry name" value="DUF8040"/>
    <property type="match status" value="1"/>
</dbReference>
<protein>
    <recommendedName>
        <fullName evidence="12">DDE Tnp4 domain-containing protein</fullName>
    </recommendedName>
</protein>
<evidence type="ECO:0000256" key="6">
    <source>
        <dbReference type="ARBA" id="ARBA00022801"/>
    </source>
</evidence>
<gene>
    <name evidence="10" type="ORF">U9M48_042650</name>
</gene>
<evidence type="ECO:0000259" key="8">
    <source>
        <dbReference type="Pfam" id="PF13359"/>
    </source>
</evidence>
<evidence type="ECO:0000259" key="9">
    <source>
        <dbReference type="Pfam" id="PF26138"/>
    </source>
</evidence>
<reference evidence="10 11" key="1">
    <citation type="submission" date="2024-02" db="EMBL/GenBank/DDBJ databases">
        <title>High-quality chromosome-scale genome assembly of Pensacola bahiagrass (Paspalum notatum Flugge var. saurae).</title>
        <authorList>
            <person name="Vega J.M."/>
            <person name="Podio M."/>
            <person name="Orjuela J."/>
            <person name="Siena L.A."/>
            <person name="Pessino S.C."/>
            <person name="Combes M.C."/>
            <person name="Mariac C."/>
            <person name="Albertini E."/>
            <person name="Pupilli F."/>
            <person name="Ortiz J.P.A."/>
            <person name="Leblanc O."/>
        </authorList>
    </citation>
    <scope>NUCLEOTIDE SEQUENCE [LARGE SCALE GENOMIC DNA]</scope>
    <source>
        <strain evidence="10">R1</strain>
        <tissue evidence="10">Leaf</tissue>
    </source>
</reference>
<evidence type="ECO:0000256" key="5">
    <source>
        <dbReference type="ARBA" id="ARBA00022723"/>
    </source>
</evidence>
<keyword evidence="11" id="KW-1185">Reference proteome</keyword>
<evidence type="ECO:0000256" key="7">
    <source>
        <dbReference type="ARBA" id="ARBA00023242"/>
    </source>
</evidence>
<dbReference type="PANTHER" id="PTHR22930">
    <property type="match status" value="1"/>
</dbReference>
<keyword evidence="5" id="KW-0479">Metal-binding</keyword>
<evidence type="ECO:0000313" key="10">
    <source>
        <dbReference type="EMBL" id="WVZ97089.1"/>
    </source>
</evidence>
<comment type="similarity">
    <text evidence="3">Belongs to the HARBI1 family.</text>
</comment>
<evidence type="ECO:0008006" key="12">
    <source>
        <dbReference type="Google" id="ProtNLM"/>
    </source>
</evidence>
<feature type="domain" description="DUF8040" evidence="9">
    <location>
        <begin position="1"/>
        <end position="37"/>
    </location>
</feature>
<dbReference type="PANTHER" id="PTHR22930:SF259">
    <property type="entry name" value="OS08G0106900 PROTEIN"/>
    <property type="match status" value="1"/>
</dbReference>
<keyword evidence="7" id="KW-0539">Nucleus</keyword>
<dbReference type="GO" id="GO:0016787">
    <property type="term" value="F:hydrolase activity"/>
    <property type="evidence" value="ECO:0007669"/>
    <property type="project" value="UniProtKB-KW"/>
</dbReference>
<dbReference type="Pfam" id="PF13359">
    <property type="entry name" value="DDE_Tnp_4"/>
    <property type="match status" value="1"/>
</dbReference>
<comment type="cofactor">
    <cofactor evidence="1">
        <name>a divalent metal cation</name>
        <dbReference type="ChEBI" id="CHEBI:60240"/>
    </cofactor>
</comment>
<name>A0AAQ3UXJ6_PASNO</name>
<evidence type="ECO:0000256" key="3">
    <source>
        <dbReference type="ARBA" id="ARBA00006958"/>
    </source>
</evidence>
<keyword evidence="4" id="KW-0540">Nuclease</keyword>
<evidence type="ECO:0000256" key="4">
    <source>
        <dbReference type="ARBA" id="ARBA00022722"/>
    </source>
</evidence>
<dbReference type="EMBL" id="CP144754">
    <property type="protein sequence ID" value="WVZ97089.1"/>
    <property type="molecule type" value="Genomic_DNA"/>
</dbReference>
<sequence>MFLHVVGHNQRFRVISLTFRRSIETISRYFQDVLYAVGELHNEMIRLAATLVHPRILNSRRWYPYFKLGWEGSAHDALILADALERADGLRVPPGKFYVVDAGYAVRPGFLPPYRGTRYHLREFWNNKPRDQRVLFNLRHSLRVIVERAFGALKNKFKILYNKPFHPYKTQVKLVLACCILHIWILRHGMDEHVPSKETWAPNNNDASAPNDVYPDNASWALQRDTWAGQMWQNRGSYRV</sequence>
<feature type="domain" description="DDE Tnp4" evidence="8">
    <location>
        <begin position="67"/>
        <end position="182"/>
    </location>
</feature>
<evidence type="ECO:0000256" key="2">
    <source>
        <dbReference type="ARBA" id="ARBA00004123"/>
    </source>
</evidence>
<evidence type="ECO:0000256" key="1">
    <source>
        <dbReference type="ARBA" id="ARBA00001968"/>
    </source>
</evidence>
<dbReference type="GO" id="GO:0046872">
    <property type="term" value="F:metal ion binding"/>
    <property type="evidence" value="ECO:0007669"/>
    <property type="project" value="UniProtKB-KW"/>
</dbReference>
<evidence type="ECO:0000313" key="11">
    <source>
        <dbReference type="Proteomes" id="UP001341281"/>
    </source>
</evidence>
<dbReference type="InterPro" id="IPR058353">
    <property type="entry name" value="DUF8040"/>
</dbReference>
<accession>A0AAQ3UXJ6</accession>